<proteinExistence type="predicted"/>
<dbReference type="InterPro" id="IPR000182">
    <property type="entry name" value="GNAT_dom"/>
</dbReference>
<dbReference type="EMBL" id="CADCUU010000376">
    <property type="protein sequence ID" value="CAA9426203.1"/>
    <property type="molecule type" value="Genomic_DNA"/>
</dbReference>
<dbReference type="AlphaFoldDB" id="A0A6J4PX86"/>
<dbReference type="CDD" id="cd04301">
    <property type="entry name" value="NAT_SF"/>
    <property type="match status" value="1"/>
</dbReference>
<protein>
    <recommendedName>
        <fullName evidence="1">N-acetyltransferase domain-containing protein</fullName>
    </recommendedName>
</protein>
<dbReference type="PROSITE" id="PS51186">
    <property type="entry name" value="GNAT"/>
    <property type="match status" value="1"/>
</dbReference>
<name>A0A6J4PX86_9RHOB</name>
<reference evidence="2" key="1">
    <citation type="submission" date="2020-02" db="EMBL/GenBank/DDBJ databases">
        <authorList>
            <person name="Meier V. D."/>
        </authorList>
    </citation>
    <scope>NUCLEOTIDE SEQUENCE</scope>
    <source>
        <strain evidence="2">AVDCRST_MAG15</strain>
    </source>
</reference>
<sequence>MIETRRLGPELLGAYLDFFDGQAFRDNPEWSACYCNFLHADCSVRSWQTWTAEENRSAVVARIEAGRMPGLLAFAGDMPVGWCGAGPMTGFRALAGEAREDPERLGYITCFVVAPDWRRQGIARTLLRAACDAFREDGLLMAEANPRPRAESDADNHYGPLGLYLSEGFEVWREDPSDGSVFVRKVLS</sequence>
<evidence type="ECO:0000313" key="2">
    <source>
        <dbReference type="EMBL" id="CAA9426203.1"/>
    </source>
</evidence>
<dbReference type="GO" id="GO:0016747">
    <property type="term" value="F:acyltransferase activity, transferring groups other than amino-acyl groups"/>
    <property type="evidence" value="ECO:0007669"/>
    <property type="project" value="InterPro"/>
</dbReference>
<organism evidence="2">
    <name type="scientific">uncultured Rubellimicrobium sp</name>
    <dbReference type="NCBI Taxonomy" id="543078"/>
    <lineage>
        <taxon>Bacteria</taxon>
        <taxon>Pseudomonadati</taxon>
        <taxon>Pseudomonadota</taxon>
        <taxon>Alphaproteobacteria</taxon>
        <taxon>Rhodobacterales</taxon>
        <taxon>Roseobacteraceae</taxon>
        <taxon>Rubellimicrobium</taxon>
        <taxon>environmental samples</taxon>
    </lineage>
</organism>
<dbReference type="InterPro" id="IPR016181">
    <property type="entry name" value="Acyl_CoA_acyltransferase"/>
</dbReference>
<dbReference type="Pfam" id="PF00583">
    <property type="entry name" value="Acetyltransf_1"/>
    <property type="match status" value="1"/>
</dbReference>
<feature type="domain" description="N-acetyltransferase" evidence="1">
    <location>
        <begin position="22"/>
        <end position="188"/>
    </location>
</feature>
<dbReference type="Gene3D" id="3.40.630.30">
    <property type="match status" value="1"/>
</dbReference>
<accession>A0A6J4PX86</accession>
<evidence type="ECO:0000259" key="1">
    <source>
        <dbReference type="PROSITE" id="PS51186"/>
    </source>
</evidence>
<gene>
    <name evidence="2" type="ORF">AVDCRST_MAG15-2523</name>
</gene>
<dbReference type="SUPFAM" id="SSF55729">
    <property type="entry name" value="Acyl-CoA N-acyltransferases (Nat)"/>
    <property type="match status" value="1"/>
</dbReference>